<comment type="caution">
    <text evidence="1">The sequence shown here is derived from an EMBL/GenBank/DDBJ whole genome shotgun (WGS) entry which is preliminary data.</text>
</comment>
<gene>
    <name evidence="1" type="ORF">XBP1_1190004</name>
</gene>
<dbReference type="RefSeq" id="WP_329845352.1">
    <property type="nucleotide sequence ID" value="NZ_CAWLWN010000109.1"/>
</dbReference>
<name>A0A077N8B2_XENBV</name>
<dbReference type="AlphaFoldDB" id="A0A077N8B2"/>
<dbReference type="HOGENOM" id="CLU_203791_0_0_6"/>
<proteinExistence type="predicted"/>
<organism evidence="1">
    <name type="scientific">Xenorhabdus bovienii str. puntauvense</name>
    <dbReference type="NCBI Taxonomy" id="1398201"/>
    <lineage>
        <taxon>Bacteria</taxon>
        <taxon>Pseudomonadati</taxon>
        <taxon>Pseudomonadota</taxon>
        <taxon>Gammaproteobacteria</taxon>
        <taxon>Enterobacterales</taxon>
        <taxon>Morganellaceae</taxon>
        <taxon>Xenorhabdus</taxon>
    </lineage>
</organism>
<evidence type="ECO:0000313" key="1">
    <source>
        <dbReference type="EMBL" id="CDG95279.1"/>
    </source>
</evidence>
<sequence length="55" mass="6002">MLANTYAAAIYHYVTTRNGGDHFTMQVGKTEINVAIVDGVKGIRELVDSYALEAL</sequence>
<accession>A0A077N8B2</accession>
<protein>
    <submittedName>
        <fullName evidence="1">Uncharacterized protein</fullName>
    </submittedName>
</protein>
<dbReference type="Proteomes" id="UP000028511">
    <property type="component" value="Unassembled WGS sequence"/>
</dbReference>
<dbReference type="EMBL" id="CBSW010000023">
    <property type="protein sequence ID" value="CDG95279.1"/>
    <property type="molecule type" value="Genomic_DNA"/>
</dbReference>
<reference evidence="1" key="1">
    <citation type="submission" date="2013-07" db="EMBL/GenBank/DDBJ databases">
        <title>Sub-species coevolution in mutualistic symbiosis.</title>
        <authorList>
            <person name="Murfin K."/>
            <person name="Klassen J."/>
            <person name="Lee M."/>
            <person name="Forst S."/>
            <person name="Stock P."/>
            <person name="Goodrich-Blair H."/>
        </authorList>
    </citation>
    <scope>NUCLEOTIDE SEQUENCE [LARGE SCALE GENOMIC DNA]</scope>
    <source>
        <strain evidence="1">Puntauvense</strain>
    </source>
</reference>